<protein>
    <submittedName>
        <fullName evidence="4">Molecular chaperone</fullName>
    </submittedName>
</protein>
<comment type="caution">
    <text evidence="4">The sequence shown here is derived from an EMBL/GenBank/DDBJ whole genome shotgun (WGS) entry which is preliminary data.</text>
</comment>
<keyword evidence="5" id="KW-1185">Reference proteome</keyword>
<dbReference type="Gene3D" id="3.90.640.10">
    <property type="entry name" value="Actin, Chain A, domain 4"/>
    <property type="match status" value="2"/>
</dbReference>
<dbReference type="InterPro" id="IPR043129">
    <property type="entry name" value="ATPase_NBD"/>
</dbReference>
<sequence length="453" mass="48765">MFAGFDYGSANCALALWEEGSVKMLPIGDQGSDYLMSVVYALDVSFITEALVARLPKDKATELAANRSAELARARRMRSELDLLAGDDTVFIGEAALSAYLETPEEGFFVRSPKSFLGATGLRAEQEALFEDIVTLMMLEVKNRADKLLGEAGPLSRAVIGRPVNFQGIGGDAANQQAERILRTAAGRAGFKDVHFLFEPLAAAFDYEAKLDSDSRVLVVDVGGGTTDCSLVQMGPSRRDISDRADDCLGHSGQRIGGNDLDIALAMECLMPHYGLGSELLTGKPMPRQTFWQAVAINDVGAQREFFSLGYATLLKELKKDAKDPAPLTRLEKLRRDQQHYQLVKAAELGKIALSDEIQTQVIHPDGDPSDIGRDDFDAAISPLMGRIEALMLAAVGDKGAPEVIYVTGGSSRCPSVASRIAAVYPEVPVVYGDHFGSVTSGLARRAALIFAD</sequence>
<proteinExistence type="inferred from homology"/>
<dbReference type="InterPro" id="IPR013126">
    <property type="entry name" value="Hsp_70_fam"/>
</dbReference>
<accession>A0AAJ1BGA1</accession>
<name>A0AAJ1BGA1_9GAMM</name>
<dbReference type="EMBL" id="JAKUDL010000002">
    <property type="protein sequence ID" value="MCH4294151.1"/>
    <property type="molecule type" value="Genomic_DNA"/>
</dbReference>
<dbReference type="PROSITE" id="PS00329">
    <property type="entry name" value="HSP70_2"/>
    <property type="match status" value="1"/>
</dbReference>
<dbReference type="SUPFAM" id="SSF53067">
    <property type="entry name" value="Actin-like ATPase domain"/>
    <property type="match status" value="2"/>
</dbReference>
<keyword evidence="3" id="KW-0067">ATP-binding</keyword>
<dbReference type="GO" id="GO:0140662">
    <property type="term" value="F:ATP-dependent protein folding chaperone"/>
    <property type="evidence" value="ECO:0007669"/>
    <property type="project" value="InterPro"/>
</dbReference>
<dbReference type="GO" id="GO:0005524">
    <property type="term" value="F:ATP binding"/>
    <property type="evidence" value="ECO:0007669"/>
    <property type="project" value="UniProtKB-KW"/>
</dbReference>
<evidence type="ECO:0000313" key="4">
    <source>
        <dbReference type="EMBL" id="MCH4294151.1"/>
    </source>
</evidence>
<dbReference type="AlphaFoldDB" id="A0AAJ1BGA1"/>
<dbReference type="PANTHER" id="PTHR19375">
    <property type="entry name" value="HEAT SHOCK PROTEIN 70KDA"/>
    <property type="match status" value="1"/>
</dbReference>
<evidence type="ECO:0000256" key="1">
    <source>
        <dbReference type="ARBA" id="ARBA00007381"/>
    </source>
</evidence>
<dbReference type="Gene3D" id="3.30.420.40">
    <property type="match status" value="3"/>
</dbReference>
<evidence type="ECO:0000256" key="3">
    <source>
        <dbReference type="ARBA" id="ARBA00022840"/>
    </source>
</evidence>
<gene>
    <name evidence="4" type="primary">yegD</name>
    <name evidence="4" type="ORF">MJ923_07520</name>
</gene>
<dbReference type="NCBIfam" id="NF008673">
    <property type="entry name" value="PRK11678.1"/>
    <property type="match status" value="1"/>
</dbReference>
<dbReference type="Proteomes" id="UP001297581">
    <property type="component" value="Unassembled WGS sequence"/>
</dbReference>
<evidence type="ECO:0000256" key="2">
    <source>
        <dbReference type="ARBA" id="ARBA00022741"/>
    </source>
</evidence>
<evidence type="ECO:0000313" key="5">
    <source>
        <dbReference type="Proteomes" id="UP001297581"/>
    </source>
</evidence>
<dbReference type="RefSeq" id="WP_240590549.1">
    <property type="nucleotide sequence ID" value="NZ_JAKUDL010000002.1"/>
</dbReference>
<organism evidence="4 5">
    <name type="scientific">Shewanella zhuhaiensis</name>
    <dbReference type="NCBI Taxonomy" id="2919576"/>
    <lineage>
        <taxon>Bacteria</taxon>
        <taxon>Pseudomonadati</taxon>
        <taxon>Pseudomonadota</taxon>
        <taxon>Gammaproteobacteria</taxon>
        <taxon>Alteromonadales</taxon>
        <taxon>Shewanellaceae</taxon>
        <taxon>Shewanella</taxon>
    </lineage>
</organism>
<keyword evidence="2" id="KW-0547">Nucleotide-binding</keyword>
<dbReference type="Pfam" id="PF00012">
    <property type="entry name" value="HSP70"/>
    <property type="match status" value="1"/>
</dbReference>
<reference evidence="4 5" key="1">
    <citation type="submission" date="2022-02" db="EMBL/GenBank/DDBJ databases">
        <title>The genome sequence of Shewanella sp. 3B26.</title>
        <authorList>
            <person name="Du J."/>
        </authorList>
    </citation>
    <scope>NUCLEOTIDE SEQUENCE [LARGE SCALE GENOMIC DNA]</scope>
    <source>
        <strain evidence="4 5">3B26</strain>
    </source>
</reference>
<comment type="similarity">
    <text evidence="1">Belongs to the heat shock protein 70 family.</text>
</comment>
<dbReference type="InterPro" id="IPR018181">
    <property type="entry name" value="Heat_shock_70_CS"/>
</dbReference>